<dbReference type="Gene3D" id="3.40.50.80">
    <property type="entry name" value="Nucleotide-binding domain of ferredoxin-NADP reductase (FNR) module"/>
    <property type="match status" value="1"/>
</dbReference>
<dbReference type="Gene3D" id="2.40.30.10">
    <property type="entry name" value="Translation factors"/>
    <property type="match status" value="1"/>
</dbReference>
<dbReference type="GO" id="GO:0050660">
    <property type="term" value="F:flavin adenine dinucleotide binding"/>
    <property type="evidence" value="ECO:0007669"/>
    <property type="project" value="TreeGrafter"/>
</dbReference>
<comment type="caution">
    <text evidence="11">The sequence shown here is derived from an EMBL/GenBank/DDBJ whole genome shotgun (WGS) entry which is preliminary data.</text>
</comment>
<dbReference type="Proteomes" id="UP000320333">
    <property type="component" value="Unassembled WGS sequence"/>
</dbReference>
<dbReference type="InterPro" id="IPR008254">
    <property type="entry name" value="Flavodoxin/NO_synth"/>
</dbReference>
<evidence type="ECO:0000256" key="3">
    <source>
        <dbReference type="ARBA" id="ARBA00022630"/>
    </source>
</evidence>
<accession>A0A507F0Y1</accession>
<dbReference type="Gene3D" id="3.40.50.360">
    <property type="match status" value="1"/>
</dbReference>
<evidence type="ECO:0000259" key="9">
    <source>
        <dbReference type="PROSITE" id="PS50902"/>
    </source>
</evidence>
<dbReference type="InterPro" id="IPR029039">
    <property type="entry name" value="Flavoprotein-like_sf"/>
</dbReference>
<comment type="cofactor">
    <cofactor evidence="2">
        <name>FAD</name>
        <dbReference type="ChEBI" id="CHEBI:57692"/>
    </cofactor>
</comment>
<dbReference type="SUPFAM" id="SSF52218">
    <property type="entry name" value="Flavoproteins"/>
    <property type="match status" value="1"/>
</dbReference>
<evidence type="ECO:0000313" key="12">
    <source>
        <dbReference type="Proteomes" id="UP000320333"/>
    </source>
</evidence>
<dbReference type="Pfam" id="PF00258">
    <property type="entry name" value="Flavodoxin_1"/>
    <property type="match status" value="1"/>
</dbReference>
<dbReference type="EMBL" id="QEAP01000303">
    <property type="protein sequence ID" value="TPX69871.1"/>
    <property type="molecule type" value="Genomic_DNA"/>
</dbReference>
<dbReference type="OrthoDB" id="1856718at2759"/>
<dbReference type="Gene3D" id="1.20.990.10">
    <property type="entry name" value="NADPH-cytochrome p450 Reductase, Chain A, domain 3"/>
    <property type="match status" value="1"/>
</dbReference>
<dbReference type="EC" id="1.6.2.4" evidence="8"/>
<dbReference type="GO" id="GO:0010181">
    <property type="term" value="F:FMN binding"/>
    <property type="evidence" value="ECO:0007669"/>
    <property type="project" value="InterPro"/>
</dbReference>
<dbReference type="AlphaFoldDB" id="A0A507F0Y1"/>
<dbReference type="PROSITE" id="PS50902">
    <property type="entry name" value="FLAVODOXIN_LIKE"/>
    <property type="match status" value="1"/>
</dbReference>
<evidence type="ECO:0000256" key="7">
    <source>
        <dbReference type="ARBA" id="ARBA00023002"/>
    </source>
</evidence>
<keyword evidence="4" id="KW-0288">FMN</keyword>
<evidence type="ECO:0000313" key="11">
    <source>
        <dbReference type="EMBL" id="TPX69871.1"/>
    </source>
</evidence>
<feature type="domain" description="FAD-binding FR-type" evidence="10">
    <location>
        <begin position="338"/>
        <end position="642"/>
    </location>
</feature>
<dbReference type="STRING" id="246404.A0A507F0Y1"/>
<dbReference type="SUPFAM" id="SSF52343">
    <property type="entry name" value="Ferredoxin reductase-like, C-terminal NADP-linked domain"/>
    <property type="match status" value="1"/>
</dbReference>
<evidence type="ECO:0000256" key="5">
    <source>
        <dbReference type="ARBA" id="ARBA00022827"/>
    </source>
</evidence>
<dbReference type="InterPro" id="IPR003097">
    <property type="entry name" value="CysJ-like_FAD-binding"/>
</dbReference>
<organism evidence="11 12">
    <name type="scientific">Chytriomyces confervae</name>
    <dbReference type="NCBI Taxonomy" id="246404"/>
    <lineage>
        <taxon>Eukaryota</taxon>
        <taxon>Fungi</taxon>
        <taxon>Fungi incertae sedis</taxon>
        <taxon>Chytridiomycota</taxon>
        <taxon>Chytridiomycota incertae sedis</taxon>
        <taxon>Chytridiomycetes</taxon>
        <taxon>Chytridiales</taxon>
        <taxon>Chytriomycetaceae</taxon>
        <taxon>Chytriomyces</taxon>
    </lineage>
</organism>
<keyword evidence="12" id="KW-1185">Reference proteome</keyword>
<dbReference type="InterPro" id="IPR001094">
    <property type="entry name" value="Flavdoxin-like"/>
</dbReference>
<dbReference type="InterPro" id="IPR001709">
    <property type="entry name" value="Flavoprot_Pyr_Nucl_cyt_Rdtase"/>
</dbReference>
<evidence type="ECO:0000256" key="4">
    <source>
        <dbReference type="ARBA" id="ARBA00022643"/>
    </source>
</evidence>
<keyword evidence="5" id="KW-0274">FAD</keyword>
<dbReference type="InterPro" id="IPR017938">
    <property type="entry name" value="Riboflavin_synthase-like_b-brl"/>
</dbReference>
<evidence type="ECO:0000256" key="1">
    <source>
        <dbReference type="ARBA" id="ARBA00001917"/>
    </source>
</evidence>
<dbReference type="GO" id="GO:0005829">
    <property type="term" value="C:cytosol"/>
    <property type="evidence" value="ECO:0007669"/>
    <property type="project" value="TreeGrafter"/>
</dbReference>
<dbReference type="PRINTS" id="PR00371">
    <property type="entry name" value="FPNCR"/>
</dbReference>
<feature type="domain" description="Flavodoxin-like" evidence="9">
    <location>
        <begin position="88"/>
        <end position="259"/>
    </location>
</feature>
<gene>
    <name evidence="11" type="ORF">CcCBS67573_g06727</name>
</gene>
<dbReference type="Pfam" id="PF00667">
    <property type="entry name" value="FAD_binding_1"/>
    <property type="match status" value="1"/>
</dbReference>
<reference evidence="11 12" key="1">
    <citation type="journal article" date="2019" name="Sci. Rep.">
        <title>Comparative genomics of chytrid fungi reveal insights into the obligate biotrophic and pathogenic lifestyle of Synchytrium endobioticum.</title>
        <authorList>
            <person name="van de Vossenberg B.T.L.H."/>
            <person name="Warris S."/>
            <person name="Nguyen H.D.T."/>
            <person name="van Gent-Pelzer M.P.E."/>
            <person name="Joly D.L."/>
            <person name="van de Geest H.C."/>
            <person name="Bonants P.J.M."/>
            <person name="Smith D.S."/>
            <person name="Levesque C.A."/>
            <person name="van der Lee T.A.J."/>
        </authorList>
    </citation>
    <scope>NUCLEOTIDE SEQUENCE [LARGE SCALE GENOMIC DNA]</scope>
    <source>
        <strain evidence="11 12">CBS 675.73</strain>
    </source>
</reference>
<keyword evidence="3" id="KW-0285">Flavoprotein</keyword>
<dbReference type="FunFam" id="3.40.50.80:FF:000001">
    <property type="entry name" value="NADPH--cytochrome P450 reductase 1"/>
    <property type="match status" value="1"/>
</dbReference>
<dbReference type="Pfam" id="PF00175">
    <property type="entry name" value="NAD_binding_1"/>
    <property type="match status" value="1"/>
</dbReference>
<sequence length="817" mass="90143">MAGIDLSDILIVGAVTLATGLFLYLRRGNGGSDAAANSAMFTSFVSKLTAILTPSTTPPTPSTPRIVSRPSKKTISTTLASMESKHKMILFYGSQTGTAEDLATRTANEVYANFGVESVVADLEDYDMTDLIKFGESLKSMGDEVGKVVIGFFLATYGEGEPTDNAADFYEWLMDGRGKGEDEDVTDIGDDMQLEQQGDGVHYIMFGLGNKTYEHFNSMGRRVSKRLDSIGAKMVGIPGEGDDDGSMEDDFLAWKPKVLEALSAYYGVKDMGGKAGRGLAHVPLFNLSEESSLPDKAVFHGELASDHKPRRFKDGPGGDDKRVFVEATAKKRILYDAKNPLFSHVTKSYNLFNETVDQLKLKPSELPPTTPSQKYTHDASTNTLNIRRECIHMEFDLSNTGLRYETGDHVGIYGANSLEQVSLLARALGLDDAALDSVVRVKANPANRQSAMAKMPFPNPCSVRTAFTHYLAITPVLKQHQLELIAKYAADETERAMIYDIVDNRNLYVEKVESSQKSMAEVLFDFRSVKLPLQVVLGELLSPIVVRYYSISSSSKKEPCTVSITAVAVRYALPSKPLMQSENSAATLQYKEGLVTAYVSRLHHKTSQLPTPEMSADDSTYPFPPLPTHVPIFIRTSSFRLPRDASAPVIMIGPGTGVAPFRGFLQERVHVASSGALKKPVGSTWLFYGCRHPEQDHLYKDEFGSLIATVDGWKQSEQDAERAKAFDLRVMNAFSRVPGQQKVYVQDIVQKMGKEVYEVLDKMRGYIYVCGDAKNMAADVNTLLHKLAAEFGGKNEEEAKKWVKNLKTTGKYHEDVW</sequence>
<dbReference type="InterPro" id="IPR017927">
    <property type="entry name" value="FAD-bd_FR_type"/>
</dbReference>
<dbReference type="InterPro" id="IPR039261">
    <property type="entry name" value="FNR_nucleotide-bd"/>
</dbReference>
<keyword evidence="6" id="KW-0521">NADP</keyword>
<dbReference type="GO" id="GO:0003958">
    <property type="term" value="F:NADPH-hemoprotein reductase activity"/>
    <property type="evidence" value="ECO:0007669"/>
    <property type="project" value="UniProtKB-EC"/>
</dbReference>
<dbReference type="InterPro" id="IPR023173">
    <property type="entry name" value="NADPH_Cyt_P450_Rdtase_alpha"/>
</dbReference>
<dbReference type="InterPro" id="IPR001433">
    <property type="entry name" value="OxRdtase_FAD/NAD-bd"/>
</dbReference>
<evidence type="ECO:0000259" key="10">
    <source>
        <dbReference type="PROSITE" id="PS51384"/>
    </source>
</evidence>
<dbReference type="PANTHER" id="PTHR19384:SF17">
    <property type="entry name" value="NADPH--CYTOCHROME P450 REDUCTASE"/>
    <property type="match status" value="1"/>
</dbReference>
<dbReference type="PROSITE" id="PS51384">
    <property type="entry name" value="FAD_FR"/>
    <property type="match status" value="1"/>
</dbReference>
<proteinExistence type="predicted"/>
<dbReference type="PANTHER" id="PTHR19384">
    <property type="entry name" value="NITRIC OXIDE SYNTHASE-RELATED"/>
    <property type="match status" value="1"/>
</dbReference>
<protein>
    <recommendedName>
        <fullName evidence="8">NADPH--hemoprotein reductase</fullName>
        <ecNumber evidence="8">1.6.2.4</ecNumber>
    </recommendedName>
</protein>
<comment type="cofactor">
    <cofactor evidence="1">
        <name>FMN</name>
        <dbReference type="ChEBI" id="CHEBI:58210"/>
    </cofactor>
</comment>
<dbReference type="PRINTS" id="PR00369">
    <property type="entry name" value="FLAVODOXIN"/>
</dbReference>
<evidence type="ECO:0000256" key="2">
    <source>
        <dbReference type="ARBA" id="ARBA00001974"/>
    </source>
</evidence>
<dbReference type="SUPFAM" id="SSF63380">
    <property type="entry name" value="Riboflavin synthase domain-like"/>
    <property type="match status" value="1"/>
</dbReference>
<keyword evidence="7" id="KW-0560">Oxidoreductase</keyword>
<name>A0A507F0Y1_9FUNG</name>
<evidence type="ECO:0000256" key="6">
    <source>
        <dbReference type="ARBA" id="ARBA00022857"/>
    </source>
</evidence>
<evidence type="ECO:0000256" key="8">
    <source>
        <dbReference type="ARBA" id="ARBA00023797"/>
    </source>
</evidence>